<evidence type="ECO:0000256" key="1">
    <source>
        <dbReference type="SAM" id="Phobius"/>
    </source>
</evidence>
<protein>
    <recommendedName>
        <fullName evidence="4">Transmembrane protein</fullName>
    </recommendedName>
</protein>
<keyword evidence="3" id="KW-1185">Reference proteome</keyword>
<dbReference type="EMBL" id="MU620892">
    <property type="protein sequence ID" value="KAI8584754.1"/>
    <property type="molecule type" value="Genomic_DNA"/>
</dbReference>
<dbReference type="RefSeq" id="XP_051449758.1">
    <property type="nucleotide sequence ID" value="XM_051585109.1"/>
</dbReference>
<evidence type="ECO:0000313" key="3">
    <source>
        <dbReference type="Proteomes" id="UP001206595"/>
    </source>
</evidence>
<name>A0AAD5EJI0_UMBRA</name>
<sequence length="108" mass="12645">MVFSHFFYYLGREVSREERVGYVQLVFYFSLCLATLLLHLRSFIRPRNTSWWGGHGTFIERSCAKACKRKAKRGKKGWKRALVGTSSTPRPEEQSTFTHTSVFYFHTA</sequence>
<comment type="caution">
    <text evidence="2">The sequence shown here is derived from an EMBL/GenBank/DDBJ whole genome shotgun (WGS) entry which is preliminary data.</text>
</comment>
<gene>
    <name evidence="2" type="ORF">K450DRAFT_217852</name>
</gene>
<keyword evidence="1" id="KW-0812">Transmembrane</keyword>
<evidence type="ECO:0008006" key="4">
    <source>
        <dbReference type="Google" id="ProtNLM"/>
    </source>
</evidence>
<dbReference type="AlphaFoldDB" id="A0AAD5EJI0"/>
<proteinExistence type="predicted"/>
<keyword evidence="1" id="KW-1133">Transmembrane helix</keyword>
<reference evidence="2" key="1">
    <citation type="submission" date="2021-06" db="EMBL/GenBank/DDBJ databases">
        <authorList>
            <consortium name="DOE Joint Genome Institute"/>
            <person name="Mondo S.J."/>
            <person name="Amses K.R."/>
            <person name="Simmons D.R."/>
            <person name="Longcore J.E."/>
            <person name="Seto K."/>
            <person name="Alves G.H."/>
            <person name="Bonds A.E."/>
            <person name="Quandt C.A."/>
            <person name="Davis W.J."/>
            <person name="Chang Y."/>
            <person name="Letcher P.M."/>
            <person name="Powell M.J."/>
            <person name="Kuo A."/>
            <person name="Labutti K."/>
            <person name="Pangilinan J."/>
            <person name="Andreopoulos W."/>
            <person name="Tritt A."/>
            <person name="Riley R."/>
            <person name="Hundley H."/>
            <person name="Johnson J."/>
            <person name="Lipzen A."/>
            <person name="Barry K."/>
            <person name="Berbee M.L."/>
            <person name="Buchler N.E."/>
            <person name="Grigoriev I.V."/>
            <person name="Spatafora J.W."/>
            <person name="Stajich J.E."/>
            <person name="James T.Y."/>
        </authorList>
    </citation>
    <scope>NUCLEOTIDE SEQUENCE</scope>
    <source>
        <strain evidence="2">AG</strain>
    </source>
</reference>
<feature type="transmembrane region" description="Helical" evidence="1">
    <location>
        <begin position="20"/>
        <end position="40"/>
    </location>
</feature>
<keyword evidence="1" id="KW-0472">Membrane</keyword>
<accession>A0AAD5EJI0</accession>
<organism evidence="2 3">
    <name type="scientific">Umbelopsis ramanniana AG</name>
    <dbReference type="NCBI Taxonomy" id="1314678"/>
    <lineage>
        <taxon>Eukaryota</taxon>
        <taxon>Fungi</taxon>
        <taxon>Fungi incertae sedis</taxon>
        <taxon>Mucoromycota</taxon>
        <taxon>Mucoromycotina</taxon>
        <taxon>Umbelopsidomycetes</taxon>
        <taxon>Umbelopsidales</taxon>
        <taxon>Umbelopsidaceae</taxon>
        <taxon>Umbelopsis</taxon>
    </lineage>
</organism>
<dbReference type="Proteomes" id="UP001206595">
    <property type="component" value="Unassembled WGS sequence"/>
</dbReference>
<dbReference type="GeneID" id="75910459"/>
<evidence type="ECO:0000313" key="2">
    <source>
        <dbReference type="EMBL" id="KAI8584754.1"/>
    </source>
</evidence>
<reference evidence="2" key="2">
    <citation type="journal article" date="2022" name="Proc. Natl. Acad. Sci. U.S.A.">
        <title>Diploid-dominant life cycles characterize the early evolution of Fungi.</title>
        <authorList>
            <person name="Amses K.R."/>
            <person name="Simmons D.R."/>
            <person name="Longcore J.E."/>
            <person name="Mondo S.J."/>
            <person name="Seto K."/>
            <person name="Jeronimo G.H."/>
            <person name="Bonds A.E."/>
            <person name="Quandt C.A."/>
            <person name="Davis W.J."/>
            <person name="Chang Y."/>
            <person name="Federici B.A."/>
            <person name="Kuo A."/>
            <person name="LaButti K."/>
            <person name="Pangilinan J."/>
            <person name="Andreopoulos W."/>
            <person name="Tritt A."/>
            <person name="Riley R."/>
            <person name="Hundley H."/>
            <person name="Johnson J."/>
            <person name="Lipzen A."/>
            <person name="Barry K."/>
            <person name="Lang B.F."/>
            <person name="Cuomo C.A."/>
            <person name="Buchler N.E."/>
            <person name="Grigoriev I.V."/>
            <person name="Spatafora J.W."/>
            <person name="Stajich J.E."/>
            <person name="James T.Y."/>
        </authorList>
    </citation>
    <scope>NUCLEOTIDE SEQUENCE</scope>
    <source>
        <strain evidence="2">AG</strain>
    </source>
</reference>